<evidence type="ECO:0000256" key="1">
    <source>
        <dbReference type="SAM" id="MobiDB-lite"/>
    </source>
</evidence>
<feature type="transmembrane region" description="Helical" evidence="2">
    <location>
        <begin position="6"/>
        <end position="27"/>
    </location>
</feature>
<protein>
    <submittedName>
        <fullName evidence="3">Uncharacterized protein</fullName>
    </submittedName>
</protein>
<dbReference type="EMBL" id="BDIP01002453">
    <property type="protein sequence ID" value="GIQ86318.1"/>
    <property type="molecule type" value="Genomic_DNA"/>
</dbReference>
<dbReference type="Proteomes" id="UP000265618">
    <property type="component" value="Unassembled WGS sequence"/>
</dbReference>
<keyword evidence="2" id="KW-0812">Transmembrane</keyword>
<keyword evidence="4" id="KW-1185">Reference proteome</keyword>
<gene>
    <name evidence="3" type="ORF">KIPB_008150</name>
</gene>
<keyword evidence="2" id="KW-1133">Transmembrane helix</keyword>
<evidence type="ECO:0000256" key="2">
    <source>
        <dbReference type="SAM" id="Phobius"/>
    </source>
</evidence>
<keyword evidence="2" id="KW-0472">Membrane</keyword>
<feature type="transmembrane region" description="Helical" evidence="2">
    <location>
        <begin position="625"/>
        <end position="650"/>
    </location>
</feature>
<evidence type="ECO:0000313" key="4">
    <source>
        <dbReference type="Proteomes" id="UP000265618"/>
    </source>
</evidence>
<dbReference type="AlphaFoldDB" id="A0A9K3D1Y2"/>
<feature type="region of interest" description="Disordered" evidence="1">
    <location>
        <begin position="674"/>
        <end position="694"/>
    </location>
</feature>
<accession>A0A9K3D1Y2</accession>
<comment type="caution">
    <text evidence="3">The sequence shown here is derived from an EMBL/GenBank/DDBJ whole genome shotgun (WGS) entry which is preliminary data.</text>
</comment>
<name>A0A9K3D1Y2_9EUKA</name>
<proteinExistence type="predicted"/>
<sequence>VTFWSLLHAVYGPFTCIVVLYLLWTLVRDPTGRKREEKKQAYRANYRLTKEPTKEVLSRWAKIDAKEAKRLARLKTLDKTKRLYVSIPAIRAKLQYHSDNEAGQTLYATGSEGERGVTDKDNFQEVKSRGLVVGGQVTLVFLLIGALLLVLLLELFLVTPTPTLPEALSTTLDSYDINERLVETVPYAALDTVVGGVLADWTVAHDNLYVVEVVGGDWGTSCIDYSVIEGMSQAERLKVVYGASAGLLPVNAQPIPPTPLSAIRDSGSLKFNSEGCTLKGSGMPCESLYTKDWFNPVEDPLVAYACYVDRESVYHHLTLVSTAMSSALPIGEDTLYSVTWVPSAAYPLMGKANPAGVKVYTLPPSTAYMYEDAWQGPVVDWLDEDMPASYSPLAPRFFAREYITCGLYLTLKQHLGEEVFTQDELDGVFSLCVKAPDRIQWSLFGTDTRGANAWDPDRATSATASALPIVQRTADSYEYQTTIPAGCILKCIEGECIYTGLLCEAMQRGSDLYPSSLPVDATLSEIVSNSEFLQPEGVICPSQEFFVSTQRGTISTPFAAVSFFGLIPFLDHFGVLYNDVSNDPSVCDGSSVPTEADPLSVTIHRTTVDSVTTVEFCIPSSTQGIVTAVALVGTVFASHAAAMMVIIMVYEKTHKHRESEDLTVSIVSPRVQTDMEPEDVGPTTALLRPRTDKM</sequence>
<organism evidence="3 4">
    <name type="scientific">Kipferlia bialata</name>
    <dbReference type="NCBI Taxonomy" id="797122"/>
    <lineage>
        <taxon>Eukaryota</taxon>
        <taxon>Metamonada</taxon>
        <taxon>Carpediemonas-like organisms</taxon>
        <taxon>Kipferlia</taxon>
    </lineage>
</organism>
<feature type="non-terminal residue" evidence="3">
    <location>
        <position position="1"/>
    </location>
</feature>
<feature type="transmembrane region" description="Helical" evidence="2">
    <location>
        <begin position="137"/>
        <end position="158"/>
    </location>
</feature>
<reference evidence="3 4" key="1">
    <citation type="journal article" date="2018" name="PLoS ONE">
        <title>The draft genome of Kipferlia bialata reveals reductive genome evolution in fornicate parasites.</title>
        <authorList>
            <person name="Tanifuji G."/>
            <person name="Takabayashi S."/>
            <person name="Kume K."/>
            <person name="Takagi M."/>
            <person name="Nakayama T."/>
            <person name="Kamikawa R."/>
            <person name="Inagaki Y."/>
            <person name="Hashimoto T."/>
        </authorList>
    </citation>
    <scope>NUCLEOTIDE SEQUENCE [LARGE SCALE GENOMIC DNA]</scope>
    <source>
        <strain evidence="3">NY0173</strain>
    </source>
</reference>
<evidence type="ECO:0000313" key="3">
    <source>
        <dbReference type="EMBL" id="GIQ86318.1"/>
    </source>
</evidence>